<dbReference type="Gene3D" id="2.130.10.10">
    <property type="entry name" value="YVTN repeat-like/Quinoprotein amine dehydrogenase"/>
    <property type="match status" value="2"/>
</dbReference>
<proteinExistence type="predicted"/>
<dbReference type="STRING" id="3068.D8TLS2"/>
<gene>
    <name evidence="5" type="ORF">VOLCADRAFT_103424</name>
</gene>
<evidence type="ECO:0000313" key="5">
    <source>
        <dbReference type="EMBL" id="EFJ51515.1"/>
    </source>
</evidence>
<evidence type="ECO:0000256" key="3">
    <source>
        <dbReference type="PROSITE-ProRule" id="PRU00221"/>
    </source>
</evidence>
<dbReference type="InterPro" id="IPR001680">
    <property type="entry name" value="WD40_rpt"/>
</dbReference>
<dbReference type="GeneID" id="9620430"/>
<organism evidence="6">
    <name type="scientific">Volvox carteri f. nagariensis</name>
    <dbReference type="NCBI Taxonomy" id="3068"/>
    <lineage>
        <taxon>Eukaryota</taxon>
        <taxon>Viridiplantae</taxon>
        <taxon>Chlorophyta</taxon>
        <taxon>core chlorophytes</taxon>
        <taxon>Chlorophyceae</taxon>
        <taxon>CS clade</taxon>
        <taxon>Chlamydomonadales</taxon>
        <taxon>Volvocaceae</taxon>
        <taxon>Volvox</taxon>
    </lineage>
</organism>
<feature type="compositionally biased region" description="Acidic residues" evidence="4">
    <location>
        <begin position="27"/>
        <end position="36"/>
    </location>
</feature>
<dbReference type="RefSeq" id="XP_002947467.1">
    <property type="nucleotide sequence ID" value="XM_002947421.1"/>
</dbReference>
<evidence type="ECO:0000313" key="6">
    <source>
        <dbReference type="Proteomes" id="UP000001058"/>
    </source>
</evidence>
<dbReference type="InterPro" id="IPR036322">
    <property type="entry name" value="WD40_repeat_dom_sf"/>
</dbReference>
<dbReference type="PROSITE" id="PS50082">
    <property type="entry name" value="WD_REPEATS_2"/>
    <property type="match status" value="1"/>
</dbReference>
<dbReference type="PANTHER" id="PTHR47822:SF2">
    <property type="entry name" value="F-BOX AND WD-40 DOMAIN PROTEIN 7"/>
    <property type="match status" value="1"/>
</dbReference>
<dbReference type="eggNOG" id="ENOG502S1ZG">
    <property type="taxonomic scope" value="Eukaryota"/>
</dbReference>
<dbReference type="EMBL" id="GL378327">
    <property type="protein sequence ID" value="EFJ51515.1"/>
    <property type="molecule type" value="Genomic_DNA"/>
</dbReference>
<dbReference type="Proteomes" id="UP000001058">
    <property type="component" value="Unassembled WGS sequence"/>
</dbReference>
<dbReference type="OrthoDB" id="529961at2759"/>
<sequence>MSSSRVGLSRLSKGHAAQTTAPNDGTVVEDDDEFIDDGGQAAEDIGKSFIFRNALTQSEVAALERWKRSQNDDDDEQFPLSSKQRNVTYVDIKQPQQTVQLGPDFEALCIAASCSGNMVAVGGRHGTIRLLHPQNLETMDMIQISELASTSGADGAPRLPGRQDTVRQQNVAGGLAAGSPGEGVVTSVCFRPDLRASRMQNLLLAALGDAIVHVHVGSRRAVHVNREDGNRINTIAMRSDGAIFASAGSDCVVRAYDEATCSLCRTLDHGDGVTTTGHTNNVFSLAWQPDDPQILLSGGWDNRVLVWDLRVHRSVRAISGPHICGDAVDVHAGTNLVLTGSWRNNNPLQLWDLGSGRLLTNLPWWQPEPDGCLIYAARFGTGAAAGTVLAGGSGSKPMVRVYKLNGPGNVELQYTVRLQRPVHALTLVKGTTGSERGGEPGGHTQPAPTLAVCCDEEVHTIALCAPALVARNGGSK</sequence>
<dbReference type="SUPFAM" id="SSF50978">
    <property type="entry name" value="WD40 repeat-like"/>
    <property type="match status" value="1"/>
</dbReference>
<dbReference type="InParanoid" id="D8TLS2"/>
<keyword evidence="2" id="KW-0677">Repeat</keyword>
<dbReference type="InterPro" id="IPR019775">
    <property type="entry name" value="WD40_repeat_CS"/>
</dbReference>
<keyword evidence="1 3" id="KW-0853">WD repeat</keyword>
<feature type="region of interest" description="Disordered" evidence="4">
    <location>
        <begin position="1"/>
        <end position="39"/>
    </location>
</feature>
<dbReference type="KEGG" id="vcn:VOLCADRAFT_103424"/>
<dbReference type="PROSITE" id="PS00678">
    <property type="entry name" value="WD_REPEATS_1"/>
    <property type="match status" value="1"/>
</dbReference>
<dbReference type="Pfam" id="PF00400">
    <property type="entry name" value="WD40"/>
    <property type="match status" value="1"/>
</dbReference>
<evidence type="ECO:0000256" key="1">
    <source>
        <dbReference type="ARBA" id="ARBA00022574"/>
    </source>
</evidence>
<evidence type="ECO:0000256" key="2">
    <source>
        <dbReference type="ARBA" id="ARBA00022737"/>
    </source>
</evidence>
<dbReference type="SMART" id="SM00320">
    <property type="entry name" value="WD40"/>
    <property type="match status" value="3"/>
</dbReference>
<evidence type="ECO:0000256" key="4">
    <source>
        <dbReference type="SAM" id="MobiDB-lite"/>
    </source>
</evidence>
<keyword evidence="6" id="KW-1185">Reference proteome</keyword>
<dbReference type="InterPro" id="IPR015943">
    <property type="entry name" value="WD40/YVTN_repeat-like_dom_sf"/>
</dbReference>
<dbReference type="AlphaFoldDB" id="D8TLS2"/>
<dbReference type="PROSITE" id="PS50294">
    <property type="entry name" value="WD_REPEATS_REGION"/>
    <property type="match status" value="1"/>
</dbReference>
<feature type="repeat" description="WD" evidence="3">
    <location>
        <begin position="275"/>
        <end position="317"/>
    </location>
</feature>
<reference evidence="5 6" key="1">
    <citation type="journal article" date="2010" name="Science">
        <title>Genomic analysis of organismal complexity in the multicellular green alga Volvox carteri.</title>
        <authorList>
            <person name="Prochnik S.E."/>
            <person name="Umen J."/>
            <person name="Nedelcu A.M."/>
            <person name="Hallmann A."/>
            <person name="Miller S.M."/>
            <person name="Nishii I."/>
            <person name="Ferris P."/>
            <person name="Kuo A."/>
            <person name="Mitros T."/>
            <person name="Fritz-Laylin L.K."/>
            <person name="Hellsten U."/>
            <person name="Chapman J."/>
            <person name="Simakov O."/>
            <person name="Rensing S.A."/>
            <person name="Terry A."/>
            <person name="Pangilinan J."/>
            <person name="Kapitonov V."/>
            <person name="Jurka J."/>
            <person name="Salamov A."/>
            <person name="Shapiro H."/>
            <person name="Schmutz J."/>
            <person name="Grimwood J."/>
            <person name="Lindquist E."/>
            <person name="Lucas S."/>
            <person name="Grigoriev I.V."/>
            <person name="Schmitt R."/>
            <person name="Kirk D."/>
            <person name="Rokhsar D.S."/>
        </authorList>
    </citation>
    <scope>NUCLEOTIDE SEQUENCE [LARGE SCALE GENOMIC DNA]</scope>
    <source>
        <strain evidence="6">f. Nagariensis / Eve</strain>
    </source>
</reference>
<name>D8TLS2_VOLCA</name>
<dbReference type="PANTHER" id="PTHR47822">
    <property type="entry name" value="CARBOHYDRATE BINDING DOMAIN CONTAINING PROTEIN"/>
    <property type="match status" value="1"/>
</dbReference>
<accession>D8TLS2</accession>
<protein>
    <submittedName>
        <fullName evidence="5">Uncharacterized protein</fullName>
    </submittedName>
</protein>